<evidence type="ECO:0000313" key="1">
    <source>
        <dbReference type="EMBL" id="KAH7904585.1"/>
    </source>
</evidence>
<proteinExistence type="predicted"/>
<evidence type="ECO:0000313" key="2">
    <source>
        <dbReference type="Proteomes" id="UP000790377"/>
    </source>
</evidence>
<accession>A0ACB7ZTP7</accession>
<comment type="caution">
    <text evidence="1">The sequence shown here is derived from an EMBL/GenBank/DDBJ whole genome shotgun (WGS) entry which is preliminary data.</text>
</comment>
<sequence length="364" mass="40575">MDSFNLLHTFSGFGSAINSLDFSLDHQYLASGDDDNYCRIIDFRKAKEVCRLRLTSRVTSVLWHPAKSEVLFVGTALGSIIIATISENQRITLSATLATGIKAPVDAMVCSSSTGRLAVAVGTEVVTYHRPEEDTWSFGSNLPPPPNRQSGLTIAIPRSVHLIALGSTLIVAYFEHGIVGWALRNRKLLWHIHSRSRIGCSAVSPTEKFIVVSNLYNGFDQYDIQDGSWMRTYSTPITENIILPVIFADQGHTIILGSPCGFVMICRANSNEFLQGLRHAYTDNIQTLAYCDHGDRYIATASTKPNEKNRVFIWRAPRREPIDDSVNDDECPDDNLQGPDRGNASIYAWIVLIPAIMIVYYMYH</sequence>
<dbReference type="EMBL" id="MU268424">
    <property type="protein sequence ID" value="KAH7904585.1"/>
    <property type="molecule type" value="Genomic_DNA"/>
</dbReference>
<dbReference type="Proteomes" id="UP000790377">
    <property type="component" value="Unassembled WGS sequence"/>
</dbReference>
<protein>
    <submittedName>
        <fullName evidence="1">WD40-repeat-containing domain protein</fullName>
    </submittedName>
</protein>
<organism evidence="1 2">
    <name type="scientific">Hygrophoropsis aurantiaca</name>
    <dbReference type="NCBI Taxonomy" id="72124"/>
    <lineage>
        <taxon>Eukaryota</taxon>
        <taxon>Fungi</taxon>
        <taxon>Dikarya</taxon>
        <taxon>Basidiomycota</taxon>
        <taxon>Agaricomycotina</taxon>
        <taxon>Agaricomycetes</taxon>
        <taxon>Agaricomycetidae</taxon>
        <taxon>Boletales</taxon>
        <taxon>Coniophorineae</taxon>
        <taxon>Hygrophoropsidaceae</taxon>
        <taxon>Hygrophoropsis</taxon>
    </lineage>
</organism>
<keyword evidence="2" id="KW-1185">Reference proteome</keyword>
<reference evidence="1" key="1">
    <citation type="journal article" date="2021" name="New Phytol.">
        <title>Evolutionary innovations through gain and loss of genes in the ectomycorrhizal Boletales.</title>
        <authorList>
            <person name="Wu G."/>
            <person name="Miyauchi S."/>
            <person name="Morin E."/>
            <person name="Kuo A."/>
            <person name="Drula E."/>
            <person name="Varga T."/>
            <person name="Kohler A."/>
            <person name="Feng B."/>
            <person name="Cao Y."/>
            <person name="Lipzen A."/>
            <person name="Daum C."/>
            <person name="Hundley H."/>
            <person name="Pangilinan J."/>
            <person name="Johnson J."/>
            <person name="Barry K."/>
            <person name="LaButti K."/>
            <person name="Ng V."/>
            <person name="Ahrendt S."/>
            <person name="Min B."/>
            <person name="Choi I.G."/>
            <person name="Park H."/>
            <person name="Plett J.M."/>
            <person name="Magnuson J."/>
            <person name="Spatafora J.W."/>
            <person name="Nagy L.G."/>
            <person name="Henrissat B."/>
            <person name="Grigoriev I.V."/>
            <person name="Yang Z.L."/>
            <person name="Xu J."/>
            <person name="Martin F.M."/>
        </authorList>
    </citation>
    <scope>NUCLEOTIDE SEQUENCE</scope>
    <source>
        <strain evidence="1">ATCC 28755</strain>
    </source>
</reference>
<gene>
    <name evidence="1" type="ORF">BJ138DRAFT_1166272</name>
</gene>
<name>A0ACB7ZTP7_9AGAM</name>